<keyword evidence="5" id="KW-0540">Nuclease</keyword>
<dbReference type="PANTHER" id="PTHR30408:SF12">
    <property type="entry name" value="TYPE I RESTRICTION ENZYME MJAVIII SPECIFICITY SUBUNIT"/>
    <property type="match status" value="1"/>
</dbReference>
<dbReference type="InterPro" id="IPR044946">
    <property type="entry name" value="Restrct_endonuc_typeI_TRD_sf"/>
</dbReference>
<evidence type="ECO:0000313" key="6">
    <source>
        <dbReference type="Proteomes" id="UP001324287"/>
    </source>
</evidence>
<evidence type="ECO:0000256" key="3">
    <source>
        <dbReference type="ARBA" id="ARBA00023125"/>
    </source>
</evidence>
<dbReference type="Proteomes" id="UP001324287">
    <property type="component" value="Chromosome"/>
</dbReference>
<keyword evidence="5" id="KW-0378">Hydrolase</keyword>
<evidence type="ECO:0000259" key="4">
    <source>
        <dbReference type="Pfam" id="PF01420"/>
    </source>
</evidence>
<keyword evidence="3" id="KW-0238">DNA-binding</keyword>
<dbReference type="EC" id="3.1.21.-" evidence="5"/>
<keyword evidence="6" id="KW-1185">Reference proteome</keyword>
<dbReference type="Pfam" id="PF01420">
    <property type="entry name" value="Methylase_S"/>
    <property type="match status" value="1"/>
</dbReference>
<accession>A0ABZ1AUF4</accession>
<evidence type="ECO:0000256" key="2">
    <source>
        <dbReference type="ARBA" id="ARBA00022747"/>
    </source>
</evidence>
<dbReference type="EMBL" id="CP141261">
    <property type="protein sequence ID" value="WRL62197.1"/>
    <property type="molecule type" value="Genomic_DNA"/>
</dbReference>
<evidence type="ECO:0000256" key="1">
    <source>
        <dbReference type="ARBA" id="ARBA00010923"/>
    </source>
</evidence>
<dbReference type="SUPFAM" id="SSF116734">
    <property type="entry name" value="DNA methylase specificity domain"/>
    <property type="match status" value="2"/>
</dbReference>
<keyword evidence="2" id="KW-0680">Restriction system</keyword>
<sequence length="350" mass="38031">MSSLGVANSAAVVHPTGTVMFCRTASVGLLTITGRPMATTQAFVTWTAGPHVLPRYLLYVLAALRPELFRLAHGSTHLTIYMPDLEALRMPLPPSDEQRRIANFLDDQIERLDFAARLRRRQADLLEERSAGALDTLYDASHQERETVPLGRLLARPPCYGVLMPRFVSDGIPFCRINSLLDLERGSLPDIHIDPTQSLEYRRTVLSEGDVLTSVVGSLGLSAVVPAKAAGANIARAVARLQPGAGIDPWFIRGYLGTKRYLTAAARATGSGTAQATLNMGDIVRFPVTTPVSRSLTADIGREVRLLFEAEGCTRESMTRALTLIEERRRATITAAITGQIDVTTARAVA</sequence>
<dbReference type="RefSeq" id="WP_324273552.1">
    <property type="nucleotide sequence ID" value="NZ_CP141261.1"/>
</dbReference>
<proteinExistence type="inferred from homology"/>
<dbReference type="GO" id="GO:0004519">
    <property type="term" value="F:endonuclease activity"/>
    <property type="evidence" value="ECO:0007669"/>
    <property type="project" value="UniProtKB-KW"/>
</dbReference>
<comment type="similarity">
    <text evidence="1">Belongs to the type-I restriction system S methylase family.</text>
</comment>
<feature type="domain" description="Type I restriction modification DNA specificity" evidence="4">
    <location>
        <begin position="8"/>
        <end position="111"/>
    </location>
</feature>
<keyword evidence="5" id="KW-0255">Endonuclease</keyword>
<organism evidence="5 6">
    <name type="scientific">Blastococcus brunescens</name>
    <dbReference type="NCBI Taxonomy" id="1564165"/>
    <lineage>
        <taxon>Bacteria</taxon>
        <taxon>Bacillati</taxon>
        <taxon>Actinomycetota</taxon>
        <taxon>Actinomycetes</taxon>
        <taxon>Geodermatophilales</taxon>
        <taxon>Geodermatophilaceae</taxon>
        <taxon>Blastococcus</taxon>
    </lineage>
</organism>
<dbReference type="GO" id="GO:0016787">
    <property type="term" value="F:hydrolase activity"/>
    <property type="evidence" value="ECO:0007669"/>
    <property type="project" value="UniProtKB-KW"/>
</dbReference>
<dbReference type="Gene3D" id="3.90.220.20">
    <property type="entry name" value="DNA methylase specificity domains"/>
    <property type="match status" value="2"/>
</dbReference>
<name>A0ABZ1AUF4_9ACTN</name>
<protein>
    <submittedName>
        <fullName evidence="5">Restriction endonuclease subunit S</fullName>
        <ecNumber evidence="5">3.1.21.-</ecNumber>
    </submittedName>
</protein>
<evidence type="ECO:0000313" key="5">
    <source>
        <dbReference type="EMBL" id="WRL62197.1"/>
    </source>
</evidence>
<dbReference type="InterPro" id="IPR052021">
    <property type="entry name" value="Type-I_RS_S_subunit"/>
</dbReference>
<reference evidence="5 6" key="1">
    <citation type="submission" date="2023-12" db="EMBL/GenBank/DDBJ databases">
        <title>Blastococcus brunescens sp. nov., an actonobacterium isolated from sandstone collected in sahara desert.</title>
        <authorList>
            <person name="Gtari M."/>
            <person name="Ghodhbane F."/>
        </authorList>
    </citation>
    <scope>NUCLEOTIDE SEQUENCE [LARGE SCALE GENOMIC DNA]</scope>
    <source>
        <strain evidence="5 6">BMG 8361</strain>
    </source>
</reference>
<dbReference type="PANTHER" id="PTHR30408">
    <property type="entry name" value="TYPE-1 RESTRICTION ENZYME ECOKI SPECIFICITY PROTEIN"/>
    <property type="match status" value="1"/>
</dbReference>
<dbReference type="InterPro" id="IPR000055">
    <property type="entry name" value="Restrct_endonuc_typeI_TRD"/>
</dbReference>
<gene>
    <name evidence="5" type="ORF">U6N30_19395</name>
</gene>